<proteinExistence type="predicted"/>
<feature type="signal peptide" evidence="1">
    <location>
        <begin position="1"/>
        <end position="22"/>
    </location>
</feature>
<dbReference type="PROSITE" id="PS51257">
    <property type="entry name" value="PROKAR_LIPOPROTEIN"/>
    <property type="match status" value="1"/>
</dbReference>
<evidence type="ECO:0000313" key="2">
    <source>
        <dbReference type="EMBL" id="MFD2599423.1"/>
    </source>
</evidence>
<dbReference type="Proteomes" id="UP001597393">
    <property type="component" value="Unassembled WGS sequence"/>
</dbReference>
<comment type="caution">
    <text evidence="2">The sequence shown here is derived from an EMBL/GenBank/DDBJ whole genome shotgun (WGS) entry which is preliminary data.</text>
</comment>
<feature type="chain" id="PRO_5046676523" description="DUF4906 domain-containing protein" evidence="1">
    <location>
        <begin position="23"/>
        <end position="584"/>
    </location>
</feature>
<sequence length="584" mass="63876">MNKLFSSSFRYSFLAISLLVIALTSCTKDDKTESEGDGTEITIDLAGIDDPTNVNSSIARSVTGTANAESILSQKILAQEIKHFEEDGLDAIVTLSEIKDNSIKDSINTTNNVDPLNTKSSATLTSPRAPLPSGIAYRVVFYENGVYRATVNATSGSEFKWTSASRLRTYTWFAYSVNTSSAFTGNFSSTATTIDVSNSSAFLFASGTISTNPDNRNNKLNIVLQNKSARIDVVLDGRGMFGRMLNISANNITPNHLKSGTFNWQQQTYNSTYNPNTLITTVNNAGFVNYNTSSADSIRVGTFYTVDGVNPISDFGIRASFSVSPDASNFGNRNFSNKNFNFTGTTFTPQIGYRYRITITPIMSTKTLNGVEWARTNLFYNATRRAYGFRHHGSNRYGTSTNVESAGEFFNWRAILPTFGAATNQGDPCAMVYPATKVGNNWVGHWRMPTRDEATALANTSSPARSLATATDDQLVRYFNFNYGGTDDYGNNWIVFILYGYRNVGSNTITGFSNNGNVDGEGYFWTSTAGATPGQAYQLSFNTDGATILTNTERNVNAGLNIRCVRNTTWTSANMPALPPATYQ</sequence>
<evidence type="ECO:0008006" key="4">
    <source>
        <dbReference type="Google" id="ProtNLM"/>
    </source>
</evidence>
<protein>
    <recommendedName>
        <fullName evidence="4">DUF4906 domain-containing protein</fullName>
    </recommendedName>
</protein>
<gene>
    <name evidence="2" type="ORF">ACFSQ3_10715</name>
</gene>
<dbReference type="EMBL" id="JBHUMA010000006">
    <property type="protein sequence ID" value="MFD2599423.1"/>
    <property type="molecule type" value="Genomic_DNA"/>
</dbReference>
<reference evidence="3" key="1">
    <citation type="journal article" date="2019" name="Int. J. Syst. Evol. Microbiol.">
        <title>The Global Catalogue of Microorganisms (GCM) 10K type strain sequencing project: providing services to taxonomists for standard genome sequencing and annotation.</title>
        <authorList>
            <consortium name="The Broad Institute Genomics Platform"/>
            <consortium name="The Broad Institute Genome Sequencing Center for Infectious Disease"/>
            <person name="Wu L."/>
            <person name="Ma J."/>
        </authorList>
    </citation>
    <scope>NUCLEOTIDE SEQUENCE [LARGE SCALE GENOMIC DNA]</scope>
    <source>
        <strain evidence="3">KCTC 42248</strain>
    </source>
</reference>
<keyword evidence="3" id="KW-1185">Reference proteome</keyword>
<dbReference type="RefSeq" id="WP_380869549.1">
    <property type="nucleotide sequence ID" value="NZ_JBHUMA010000006.1"/>
</dbReference>
<organism evidence="2 3">
    <name type="scientific">Sphingobacterium corticis</name>
    <dbReference type="NCBI Taxonomy" id="1812823"/>
    <lineage>
        <taxon>Bacteria</taxon>
        <taxon>Pseudomonadati</taxon>
        <taxon>Bacteroidota</taxon>
        <taxon>Sphingobacteriia</taxon>
        <taxon>Sphingobacteriales</taxon>
        <taxon>Sphingobacteriaceae</taxon>
        <taxon>Sphingobacterium</taxon>
    </lineage>
</organism>
<keyword evidence="1" id="KW-0732">Signal</keyword>
<accession>A0ABW5NN61</accession>
<evidence type="ECO:0000256" key="1">
    <source>
        <dbReference type="SAM" id="SignalP"/>
    </source>
</evidence>
<name>A0ABW5NN61_9SPHI</name>
<evidence type="ECO:0000313" key="3">
    <source>
        <dbReference type="Proteomes" id="UP001597393"/>
    </source>
</evidence>